<evidence type="ECO:0000256" key="2">
    <source>
        <dbReference type="RuleBase" id="RU363072"/>
    </source>
</evidence>
<dbReference type="GO" id="GO:0008643">
    <property type="term" value="P:carbohydrate transport"/>
    <property type="evidence" value="ECO:0007669"/>
    <property type="project" value="InterPro"/>
</dbReference>
<evidence type="ECO:0000313" key="5">
    <source>
        <dbReference type="Proteomes" id="UP000004344"/>
    </source>
</evidence>
<comment type="caution">
    <text evidence="4">The sequence shown here is derived from an EMBL/GenBank/DDBJ whole genome shotgun (WGS) entry which is preliminary data.</text>
</comment>
<keyword evidence="5" id="KW-1185">Reference proteome</keyword>
<dbReference type="InterPro" id="IPR038673">
    <property type="entry name" value="OprB_sf"/>
</dbReference>
<keyword evidence="3" id="KW-0175">Coiled coil</keyword>
<dbReference type="AlphaFoldDB" id="G6FV74"/>
<protein>
    <submittedName>
        <fullName evidence="4">Carbohydrate-selective porin OprB</fullName>
    </submittedName>
</protein>
<dbReference type="InterPro" id="IPR051465">
    <property type="entry name" value="Cell_Envelope_Struct_Comp"/>
</dbReference>
<dbReference type="GO" id="GO:0016020">
    <property type="term" value="C:membrane"/>
    <property type="evidence" value="ECO:0007669"/>
    <property type="project" value="InterPro"/>
</dbReference>
<dbReference type="InterPro" id="IPR047684">
    <property type="entry name" value="Por_som-like"/>
</dbReference>
<dbReference type="GO" id="GO:0015288">
    <property type="term" value="F:porin activity"/>
    <property type="evidence" value="ECO:0007669"/>
    <property type="project" value="InterPro"/>
</dbReference>
<dbReference type="Proteomes" id="UP000004344">
    <property type="component" value="Unassembled WGS sequence"/>
</dbReference>
<organism evidence="4 5">
    <name type="scientific">Fischerella thermalis JSC-11</name>
    <dbReference type="NCBI Taxonomy" id="741277"/>
    <lineage>
        <taxon>Bacteria</taxon>
        <taxon>Bacillati</taxon>
        <taxon>Cyanobacteriota</taxon>
        <taxon>Cyanophyceae</taxon>
        <taxon>Nostocales</taxon>
        <taxon>Hapalosiphonaceae</taxon>
        <taxon>Fischerella</taxon>
    </lineage>
</organism>
<evidence type="ECO:0000256" key="3">
    <source>
        <dbReference type="SAM" id="Coils"/>
    </source>
</evidence>
<accession>G6FV74</accession>
<dbReference type="InterPro" id="IPR007049">
    <property type="entry name" value="Carb-sel_porin_OprB"/>
</dbReference>
<comment type="similarity">
    <text evidence="1 2">Belongs to the OprB family.</text>
</comment>
<reference evidence="4 5" key="1">
    <citation type="submission" date="2011-09" db="EMBL/GenBank/DDBJ databases">
        <title>The draft genome of Fischerella sp. JSC-11.</title>
        <authorList>
            <consortium name="US DOE Joint Genome Institute (JGI-PGF)"/>
            <person name="Lucas S."/>
            <person name="Han J."/>
            <person name="Lapidus A."/>
            <person name="Cheng J.-F."/>
            <person name="Goodwin L."/>
            <person name="Pitluck S."/>
            <person name="Peters L."/>
            <person name="Land M.L."/>
            <person name="Hauser L."/>
            <person name="Sarkisova S."/>
            <person name="Bryant D.A."/>
            <person name="Brown I."/>
            <person name="Woyke T.J."/>
        </authorList>
    </citation>
    <scope>NUCLEOTIDE SEQUENCE [LARGE SCALE GENOMIC DNA]</scope>
    <source>
        <strain evidence="4 5">JSC-11</strain>
    </source>
</reference>
<dbReference type="EMBL" id="AGIZ01000008">
    <property type="protein sequence ID" value="EHC12129.1"/>
    <property type="molecule type" value="Genomic_DNA"/>
</dbReference>
<sequence length="222" mass="23885">MQNTLHIYLSIGVKYRNRVSELIATATTSLVTKEDLATLQRLQEEFAAELATLRGRVDALEARTAELEANQFSTTTKLNGEAIIAAIGATGGSPDRDDPNIILTNRVRLNLNTSFTGKDLLITGLQSHNFLGGLDGSGSLQESLGLASPILSASSARTSFEPQFPGIDVKTLSDVSANEAYYRLKLSDNVSITPGAFVLFNPEGDNRNDTTTVGVLRTTFTF</sequence>
<name>G6FV74_9CYAN</name>
<dbReference type="PANTHER" id="PTHR43308:SF1">
    <property type="entry name" value="OUTER MEMBRANE PROTEIN ALPHA"/>
    <property type="match status" value="1"/>
</dbReference>
<evidence type="ECO:0000256" key="1">
    <source>
        <dbReference type="ARBA" id="ARBA00008769"/>
    </source>
</evidence>
<dbReference type="PANTHER" id="PTHR43308">
    <property type="entry name" value="OUTER MEMBRANE PROTEIN ALPHA-RELATED"/>
    <property type="match status" value="1"/>
</dbReference>
<dbReference type="NCBIfam" id="NF033921">
    <property type="entry name" value="por_somb"/>
    <property type="match status" value="1"/>
</dbReference>
<proteinExistence type="inferred from homology"/>
<feature type="coiled-coil region" evidence="3">
    <location>
        <begin position="43"/>
        <end position="70"/>
    </location>
</feature>
<dbReference type="Gene3D" id="2.40.160.180">
    <property type="entry name" value="Carbohydrate-selective porin OprB"/>
    <property type="match status" value="1"/>
</dbReference>
<dbReference type="Pfam" id="PF04966">
    <property type="entry name" value="OprB"/>
    <property type="match status" value="2"/>
</dbReference>
<dbReference type="PATRIC" id="fig|741277.3.peg.2348"/>
<evidence type="ECO:0000313" key="4">
    <source>
        <dbReference type="EMBL" id="EHC12129.1"/>
    </source>
</evidence>
<gene>
    <name evidence="4" type="ORF">FJSC11DRAFT_2771</name>
</gene>